<protein>
    <recommendedName>
        <fullName evidence="2">DDE-1 domain-containing protein</fullName>
    </recommendedName>
</protein>
<accession>A0A814TE67</accession>
<evidence type="ECO:0000259" key="2">
    <source>
        <dbReference type="Pfam" id="PF03184"/>
    </source>
</evidence>
<evidence type="ECO:0000256" key="1">
    <source>
        <dbReference type="SAM" id="MobiDB-lite"/>
    </source>
</evidence>
<feature type="region of interest" description="Disordered" evidence="1">
    <location>
        <begin position="13"/>
        <end position="33"/>
    </location>
</feature>
<dbReference type="OrthoDB" id="8016097at2759"/>
<name>A0A814TE67_9BILA</name>
<evidence type="ECO:0000313" key="4">
    <source>
        <dbReference type="Proteomes" id="UP000663882"/>
    </source>
</evidence>
<reference evidence="3" key="1">
    <citation type="submission" date="2021-02" db="EMBL/GenBank/DDBJ databases">
        <authorList>
            <person name="Nowell W R."/>
        </authorList>
    </citation>
    <scope>NUCLEOTIDE SEQUENCE</scope>
</reference>
<comment type="caution">
    <text evidence="3">The sequence shown here is derived from an EMBL/GenBank/DDBJ whole genome shotgun (WGS) entry which is preliminary data.</text>
</comment>
<dbReference type="GO" id="GO:0005634">
    <property type="term" value="C:nucleus"/>
    <property type="evidence" value="ECO:0007669"/>
    <property type="project" value="TreeGrafter"/>
</dbReference>
<feature type="domain" description="DDE-1" evidence="2">
    <location>
        <begin position="491"/>
        <end position="624"/>
    </location>
</feature>
<dbReference type="Proteomes" id="UP000663882">
    <property type="component" value="Unassembled WGS sequence"/>
</dbReference>
<gene>
    <name evidence="3" type="ORF">RFH988_LOCUS22396</name>
</gene>
<feature type="region of interest" description="Disordered" evidence="1">
    <location>
        <begin position="83"/>
        <end position="121"/>
    </location>
</feature>
<sequence length="738" mass="84141">MSMNDGEVHLLPLIDNNDFDNSSSESEDDDSIEVVSNVDEEENKIIDMTKYLTFSSDDESEIDDNANDITLLDNHIIHCSNINDRTRSSAPDGTCLDSGSDVSDDDVNEHHPSNECATNSTSYSLPVTTSVRRDQLFWSRSRHANNMSMNDGEVHLLPLIDNNDFDNSSSESKDDDSIEVVSIMDEEENKIIDITKYLTFSSDDESEIDDNTNDIILIDNHVVQCCNTNDRIQSSVSDGTCLDSGSNVSDDDVNENHLSNECTTNSTSYSLPVTTDVNGFNNDTKKTSKRKRRQWSIVEKLNAINTFKSNGNTHRTAIEHGCTTAQLRKWLKCENELLNIVKIWFRERRGKIDSSSTTYNKNLNIPREKVTLKQLRRQGVKLSVELNHEPPSCKWYYRFLSRHRLSLQRPKRQQKIPLTDAYKHVTSFYSYIRRANKWGPKRGPMGAFTPRDICNMDESPLELFGDQSKRSINDIGTSNDIEGHLTNKRFATLILTVFAEDNSRVGPILLFKGQGRVAATEKGQYAQGVHVFFTPKGVINGTTMDRYVQLWWSKVKDPHPKLMIADSANSHLNADVIRDLRKKRVVVAIIPKGCTMYVQVLDVSVFSVFKNHYDDVVEEYIDHNGPRSKIKLTASQSRILCTRFTWSAWLRTLKTIDFRKAFRDIGYVWSDDSPFSLRTMPGYTFDPSSADWVSSMNDENDTEDRIDIVADKASEQQQHTQSLATRSKQLTLFNMWKK</sequence>
<dbReference type="Pfam" id="PF03184">
    <property type="entry name" value="DDE_1"/>
    <property type="match status" value="1"/>
</dbReference>
<dbReference type="InterPro" id="IPR004875">
    <property type="entry name" value="DDE_SF_endonuclease_dom"/>
</dbReference>
<feature type="compositionally biased region" description="Low complexity" evidence="1">
    <location>
        <begin position="15"/>
        <end position="24"/>
    </location>
</feature>
<dbReference type="InterPro" id="IPR050863">
    <property type="entry name" value="CenT-Element_Derived"/>
</dbReference>
<dbReference type="PANTHER" id="PTHR19303">
    <property type="entry name" value="TRANSPOSON"/>
    <property type="match status" value="1"/>
</dbReference>
<proteinExistence type="predicted"/>
<dbReference type="EMBL" id="CAJNOO010001486">
    <property type="protein sequence ID" value="CAF1160196.1"/>
    <property type="molecule type" value="Genomic_DNA"/>
</dbReference>
<organism evidence="3 4">
    <name type="scientific">Rotaria sordida</name>
    <dbReference type="NCBI Taxonomy" id="392033"/>
    <lineage>
        <taxon>Eukaryota</taxon>
        <taxon>Metazoa</taxon>
        <taxon>Spiralia</taxon>
        <taxon>Gnathifera</taxon>
        <taxon>Rotifera</taxon>
        <taxon>Eurotatoria</taxon>
        <taxon>Bdelloidea</taxon>
        <taxon>Philodinida</taxon>
        <taxon>Philodinidae</taxon>
        <taxon>Rotaria</taxon>
    </lineage>
</organism>
<evidence type="ECO:0000313" key="3">
    <source>
        <dbReference type="EMBL" id="CAF1160196.1"/>
    </source>
</evidence>
<dbReference type="GO" id="GO:0003677">
    <property type="term" value="F:DNA binding"/>
    <property type="evidence" value="ECO:0007669"/>
    <property type="project" value="TreeGrafter"/>
</dbReference>
<dbReference type="AlphaFoldDB" id="A0A814TE67"/>